<evidence type="ECO:0000313" key="1">
    <source>
        <dbReference type="EMBL" id="CAD7429406.1"/>
    </source>
</evidence>
<sequence>MANMFPEVKYTGSNELRMKNKKSKRWLCVQNDMSSNNVEQNLKLTTKSLHTTRDHDVDFLLYYFTVAEVNETKLVLPFHQHTKSYLRMTDDKKLQVVKMDLDNNELVADPRRLRRADARFFYLRSSGAGESTHILEAMNGRLEDYKNFLSTNDNNEDLSLKYYDENETTSAPKGFKMAAPSRTLFTLESAGIAAVE</sequence>
<dbReference type="EMBL" id="OB794066">
    <property type="protein sequence ID" value="CAD7429406.1"/>
    <property type="molecule type" value="Genomic_DNA"/>
</dbReference>
<proteinExistence type="predicted"/>
<protein>
    <submittedName>
        <fullName evidence="1">Uncharacterized protein</fullName>
    </submittedName>
</protein>
<organism evidence="1">
    <name type="scientific">Timema monikensis</name>
    <dbReference type="NCBI Taxonomy" id="170555"/>
    <lineage>
        <taxon>Eukaryota</taxon>
        <taxon>Metazoa</taxon>
        <taxon>Ecdysozoa</taxon>
        <taxon>Arthropoda</taxon>
        <taxon>Hexapoda</taxon>
        <taxon>Insecta</taxon>
        <taxon>Pterygota</taxon>
        <taxon>Neoptera</taxon>
        <taxon>Polyneoptera</taxon>
        <taxon>Phasmatodea</taxon>
        <taxon>Timematodea</taxon>
        <taxon>Timematoidea</taxon>
        <taxon>Timematidae</taxon>
        <taxon>Timema</taxon>
    </lineage>
</organism>
<dbReference type="AlphaFoldDB" id="A0A7R9E8H2"/>
<reference evidence="1" key="1">
    <citation type="submission" date="2020-11" db="EMBL/GenBank/DDBJ databases">
        <authorList>
            <person name="Tran Van P."/>
        </authorList>
    </citation>
    <scope>NUCLEOTIDE SEQUENCE</scope>
</reference>
<name>A0A7R9E8H2_9NEOP</name>
<gene>
    <name evidence="1" type="ORF">TMSB3V08_LOCUS6184</name>
</gene>
<accession>A0A7R9E8H2</accession>